<keyword evidence="3" id="KW-0732">Signal</keyword>
<dbReference type="SMART" id="SM00223">
    <property type="entry name" value="APPLE"/>
    <property type="match status" value="1"/>
</dbReference>
<dbReference type="AlphaFoldDB" id="A0A9W6TUX3"/>
<reference evidence="5" key="1">
    <citation type="submission" date="2023-04" db="EMBL/GenBank/DDBJ databases">
        <title>Phytophthora lilii NBRC 32176.</title>
        <authorList>
            <person name="Ichikawa N."/>
            <person name="Sato H."/>
            <person name="Tonouchi N."/>
        </authorList>
    </citation>
    <scope>NUCLEOTIDE SEQUENCE</scope>
    <source>
        <strain evidence="5">NBRC 32176</strain>
    </source>
</reference>
<dbReference type="InterPro" id="IPR000177">
    <property type="entry name" value="Apple"/>
</dbReference>
<dbReference type="Pfam" id="PF14295">
    <property type="entry name" value="PAN_4"/>
    <property type="match status" value="3"/>
</dbReference>
<dbReference type="PANTHER" id="PTHR33946">
    <property type="match status" value="1"/>
</dbReference>
<name>A0A9W6TUX3_9STRA</name>
<evidence type="ECO:0000256" key="3">
    <source>
        <dbReference type="SAM" id="SignalP"/>
    </source>
</evidence>
<feature type="signal peptide" evidence="3">
    <location>
        <begin position="1"/>
        <end position="18"/>
    </location>
</feature>
<dbReference type="PROSITE" id="PS50948">
    <property type="entry name" value="PAN"/>
    <property type="match status" value="1"/>
</dbReference>
<dbReference type="CDD" id="cd01100">
    <property type="entry name" value="APPLE_Factor_XI_like"/>
    <property type="match status" value="1"/>
</dbReference>
<feature type="chain" id="PRO_5040960432" evidence="3">
    <location>
        <begin position="19"/>
        <end position="205"/>
    </location>
</feature>
<evidence type="ECO:0000313" key="5">
    <source>
        <dbReference type="EMBL" id="GMF21006.1"/>
    </source>
</evidence>
<evidence type="ECO:0000256" key="1">
    <source>
        <dbReference type="ARBA" id="ARBA00022737"/>
    </source>
</evidence>
<organism evidence="5 6">
    <name type="scientific">Phytophthora lilii</name>
    <dbReference type="NCBI Taxonomy" id="2077276"/>
    <lineage>
        <taxon>Eukaryota</taxon>
        <taxon>Sar</taxon>
        <taxon>Stramenopiles</taxon>
        <taxon>Oomycota</taxon>
        <taxon>Peronosporomycetes</taxon>
        <taxon>Peronosporales</taxon>
        <taxon>Peronosporaceae</taxon>
        <taxon>Phytophthora</taxon>
    </lineage>
</organism>
<dbReference type="InterPro" id="IPR003609">
    <property type="entry name" value="Pan_app"/>
</dbReference>
<protein>
    <submittedName>
        <fullName evidence="5">Unnamed protein product</fullName>
    </submittedName>
</protein>
<dbReference type="GO" id="GO:0006508">
    <property type="term" value="P:proteolysis"/>
    <property type="evidence" value="ECO:0007669"/>
    <property type="project" value="InterPro"/>
</dbReference>
<accession>A0A9W6TUX3</accession>
<evidence type="ECO:0000313" key="6">
    <source>
        <dbReference type="Proteomes" id="UP001165083"/>
    </source>
</evidence>
<keyword evidence="1" id="KW-0677">Repeat</keyword>
<dbReference type="Gene3D" id="3.50.4.10">
    <property type="entry name" value="Hepatocyte Growth Factor"/>
    <property type="match status" value="2"/>
</dbReference>
<dbReference type="OrthoDB" id="77539at2759"/>
<dbReference type="Proteomes" id="UP001165083">
    <property type="component" value="Unassembled WGS sequence"/>
</dbReference>
<feature type="domain" description="Apple" evidence="4">
    <location>
        <begin position="139"/>
        <end position="205"/>
    </location>
</feature>
<dbReference type="GO" id="GO:0005576">
    <property type="term" value="C:extracellular region"/>
    <property type="evidence" value="ECO:0007669"/>
    <property type="project" value="InterPro"/>
</dbReference>
<proteinExistence type="predicted"/>
<comment type="caution">
    <text evidence="5">The sequence shown here is derived from an EMBL/GenBank/DDBJ whole genome shotgun (WGS) entry which is preliminary data.</text>
</comment>
<dbReference type="EMBL" id="BSXW01000393">
    <property type="protein sequence ID" value="GMF21006.1"/>
    <property type="molecule type" value="Genomic_DNA"/>
</dbReference>
<evidence type="ECO:0000256" key="2">
    <source>
        <dbReference type="ARBA" id="ARBA00023157"/>
    </source>
</evidence>
<keyword evidence="2" id="KW-1015">Disulfide bond</keyword>
<evidence type="ECO:0000259" key="4">
    <source>
        <dbReference type="PROSITE" id="PS50948"/>
    </source>
</evidence>
<gene>
    <name evidence="5" type="ORF">Plil01_000824400</name>
</gene>
<sequence length="205" mass="21535">MQAPVLIALASMLVAARAAPITTSANQCILESGYDYIGKDIGNASSSSPGGCCEICEATDGCKAYSWTAQDGGSGTCWLKSGRGTIVMNLYVHSSTVQPLDAGADDDVGGCQLEEGIDYVGNDLDYVSATSAGDCCDLCSAQPYFQAPSCGIEYVTDYVGNDIGEAAASKPEECCDICTDREGCRAWSWVWIKGRGGICYLKEPH</sequence>
<keyword evidence="6" id="KW-1185">Reference proteome</keyword>
<dbReference type="PANTHER" id="PTHR33946:SF4">
    <property type="entry name" value="COAGULATION FACTOR XI"/>
    <property type="match status" value="1"/>
</dbReference>